<dbReference type="OMA" id="TTHLITY"/>
<organism evidence="2 3">
    <name type="scientific">Drosophila virilis</name>
    <name type="common">Fruit fly</name>
    <dbReference type="NCBI Taxonomy" id="7244"/>
    <lineage>
        <taxon>Eukaryota</taxon>
        <taxon>Metazoa</taxon>
        <taxon>Ecdysozoa</taxon>
        <taxon>Arthropoda</taxon>
        <taxon>Hexapoda</taxon>
        <taxon>Insecta</taxon>
        <taxon>Pterygota</taxon>
        <taxon>Neoptera</taxon>
        <taxon>Endopterygota</taxon>
        <taxon>Diptera</taxon>
        <taxon>Brachycera</taxon>
        <taxon>Muscomorpha</taxon>
        <taxon>Ephydroidea</taxon>
        <taxon>Drosophilidae</taxon>
        <taxon>Drosophila</taxon>
    </lineage>
</organism>
<dbReference type="InParanoid" id="B4M7E9"/>
<sequence length="169" mass="19941">MGVRQWVHLLMNVGRVGITTHLITYRLKSALIRTMPWLQIQRPLQQLPHSRQIGGRLGKRAPNADLWRTQKLRRYEKPLTNRHRTEQPDCYMSPAQTTQPNQSTQPLQLLQQLQQRQHQHQQQQSHATIAIRNSLAMRARKSDLKQPLQVRDALVSRWVNYRHLSSSKR</sequence>
<dbReference type="KEGG" id="dvi:6633512"/>
<gene>
    <name evidence="2" type="primary">Dvir\GJ16975</name>
    <name evidence="2" type="ORF">Dvir_GJ16975</name>
</gene>
<proteinExistence type="predicted"/>
<dbReference type="HOGENOM" id="CLU_1580197_0_0_1"/>
<feature type="region of interest" description="Disordered" evidence="1">
    <location>
        <begin position="81"/>
        <end position="106"/>
    </location>
</feature>
<evidence type="ECO:0000313" key="3">
    <source>
        <dbReference type="Proteomes" id="UP000008792"/>
    </source>
</evidence>
<name>B4M7E9_DROVI</name>
<dbReference type="EMBL" id="CH940653">
    <property type="protein sequence ID" value="EDW62716.1"/>
    <property type="molecule type" value="Genomic_DNA"/>
</dbReference>
<reference evidence="2 3" key="1">
    <citation type="journal article" date="2007" name="Nature">
        <title>Evolution of genes and genomes on the Drosophila phylogeny.</title>
        <authorList>
            <consortium name="Drosophila 12 Genomes Consortium"/>
            <person name="Clark A.G."/>
            <person name="Eisen M.B."/>
            <person name="Smith D.R."/>
            <person name="Bergman C.M."/>
            <person name="Oliver B."/>
            <person name="Markow T.A."/>
            <person name="Kaufman T.C."/>
            <person name="Kellis M."/>
            <person name="Gelbart W."/>
            <person name="Iyer V.N."/>
            <person name="Pollard D.A."/>
            <person name="Sackton T.B."/>
            <person name="Larracuente A.M."/>
            <person name="Singh N.D."/>
            <person name="Abad J.P."/>
            <person name="Abt D.N."/>
            <person name="Adryan B."/>
            <person name="Aguade M."/>
            <person name="Akashi H."/>
            <person name="Anderson W.W."/>
            <person name="Aquadro C.F."/>
            <person name="Ardell D.H."/>
            <person name="Arguello R."/>
            <person name="Artieri C.G."/>
            <person name="Barbash D.A."/>
            <person name="Barker D."/>
            <person name="Barsanti P."/>
            <person name="Batterham P."/>
            <person name="Batzoglou S."/>
            <person name="Begun D."/>
            <person name="Bhutkar A."/>
            <person name="Blanco E."/>
            <person name="Bosak S.A."/>
            <person name="Bradley R.K."/>
            <person name="Brand A.D."/>
            <person name="Brent M.R."/>
            <person name="Brooks A.N."/>
            <person name="Brown R.H."/>
            <person name="Butlin R.K."/>
            <person name="Caggese C."/>
            <person name="Calvi B.R."/>
            <person name="Bernardo de Carvalho A."/>
            <person name="Caspi A."/>
            <person name="Castrezana S."/>
            <person name="Celniker S.E."/>
            <person name="Chang J.L."/>
            <person name="Chapple C."/>
            <person name="Chatterji S."/>
            <person name="Chinwalla A."/>
            <person name="Civetta A."/>
            <person name="Clifton S.W."/>
            <person name="Comeron J.M."/>
            <person name="Costello J.C."/>
            <person name="Coyne J.A."/>
            <person name="Daub J."/>
            <person name="David R.G."/>
            <person name="Delcher A.L."/>
            <person name="Delehaunty K."/>
            <person name="Do C.B."/>
            <person name="Ebling H."/>
            <person name="Edwards K."/>
            <person name="Eickbush T."/>
            <person name="Evans J.D."/>
            <person name="Filipski A."/>
            <person name="Findeiss S."/>
            <person name="Freyhult E."/>
            <person name="Fulton L."/>
            <person name="Fulton R."/>
            <person name="Garcia A.C."/>
            <person name="Gardiner A."/>
            <person name="Garfield D.A."/>
            <person name="Garvin B.E."/>
            <person name="Gibson G."/>
            <person name="Gilbert D."/>
            <person name="Gnerre S."/>
            <person name="Godfrey J."/>
            <person name="Good R."/>
            <person name="Gotea V."/>
            <person name="Gravely B."/>
            <person name="Greenberg A.J."/>
            <person name="Griffiths-Jones S."/>
            <person name="Gross S."/>
            <person name="Guigo R."/>
            <person name="Gustafson E.A."/>
            <person name="Haerty W."/>
            <person name="Hahn M.W."/>
            <person name="Halligan D.L."/>
            <person name="Halpern A.L."/>
            <person name="Halter G.M."/>
            <person name="Han M.V."/>
            <person name="Heger A."/>
            <person name="Hillier L."/>
            <person name="Hinrichs A.S."/>
            <person name="Holmes I."/>
            <person name="Hoskins R.A."/>
            <person name="Hubisz M.J."/>
            <person name="Hultmark D."/>
            <person name="Huntley M.A."/>
            <person name="Jaffe D.B."/>
            <person name="Jagadeeshan S."/>
            <person name="Jeck W.R."/>
            <person name="Johnson J."/>
            <person name="Jones C.D."/>
            <person name="Jordan W.C."/>
            <person name="Karpen G.H."/>
            <person name="Kataoka E."/>
            <person name="Keightley P.D."/>
            <person name="Kheradpour P."/>
            <person name="Kirkness E.F."/>
            <person name="Koerich L.B."/>
            <person name="Kristiansen K."/>
            <person name="Kudrna D."/>
            <person name="Kulathinal R.J."/>
            <person name="Kumar S."/>
            <person name="Kwok R."/>
            <person name="Lander E."/>
            <person name="Langley C.H."/>
            <person name="Lapoint R."/>
            <person name="Lazzaro B.P."/>
            <person name="Lee S.J."/>
            <person name="Levesque L."/>
            <person name="Li R."/>
            <person name="Lin C.F."/>
            <person name="Lin M.F."/>
            <person name="Lindblad-Toh K."/>
            <person name="Llopart A."/>
            <person name="Long M."/>
            <person name="Low L."/>
            <person name="Lozovsky E."/>
            <person name="Lu J."/>
            <person name="Luo M."/>
            <person name="Machado C.A."/>
            <person name="Makalowski W."/>
            <person name="Marzo M."/>
            <person name="Matsuda M."/>
            <person name="Matzkin L."/>
            <person name="McAllister B."/>
            <person name="McBride C.S."/>
            <person name="McKernan B."/>
            <person name="McKernan K."/>
            <person name="Mendez-Lago M."/>
            <person name="Minx P."/>
            <person name="Mollenhauer M.U."/>
            <person name="Montooth K."/>
            <person name="Mount S.M."/>
            <person name="Mu X."/>
            <person name="Myers E."/>
            <person name="Negre B."/>
            <person name="Newfeld S."/>
            <person name="Nielsen R."/>
            <person name="Noor M.A."/>
            <person name="O'Grady P."/>
            <person name="Pachter L."/>
            <person name="Papaceit M."/>
            <person name="Parisi M.J."/>
            <person name="Parisi M."/>
            <person name="Parts L."/>
            <person name="Pedersen J.S."/>
            <person name="Pesole G."/>
            <person name="Phillippy A.M."/>
            <person name="Ponting C.P."/>
            <person name="Pop M."/>
            <person name="Porcelli D."/>
            <person name="Powell J.R."/>
            <person name="Prohaska S."/>
            <person name="Pruitt K."/>
            <person name="Puig M."/>
            <person name="Quesneville H."/>
            <person name="Ram K.R."/>
            <person name="Rand D."/>
            <person name="Rasmussen M.D."/>
            <person name="Reed L.K."/>
            <person name="Reenan R."/>
            <person name="Reily A."/>
            <person name="Remington K.A."/>
            <person name="Rieger T.T."/>
            <person name="Ritchie M.G."/>
            <person name="Robin C."/>
            <person name="Rogers Y.H."/>
            <person name="Rohde C."/>
            <person name="Rozas J."/>
            <person name="Rubenfield M.J."/>
            <person name="Ruiz A."/>
            <person name="Russo S."/>
            <person name="Salzberg S.L."/>
            <person name="Sanchez-Gracia A."/>
            <person name="Saranga D.J."/>
            <person name="Sato H."/>
            <person name="Schaeffer S.W."/>
            <person name="Schatz M.C."/>
            <person name="Schlenke T."/>
            <person name="Schwartz R."/>
            <person name="Segarra C."/>
            <person name="Singh R.S."/>
            <person name="Sirot L."/>
            <person name="Sirota M."/>
            <person name="Sisneros N.B."/>
            <person name="Smith C.D."/>
            <person name="Smith T.F."/>
            <person name="Spieth J."/>
            <person name="Stage D.E."/>
            <person name="Stark A."/>
            <person name="Stephan W."/>
            <person name="Strausberg R.L."/>
            <person name="Strempel S."/>
            <person name="Sturgill D."/>
            <person name="Sutton G."/>
            <person name="Sutton G.G."/>
            <person name="Tao W."/>
            <person name="Teichmann S."/>
            <person name="Tobari Y.N."/>
            <person name="Tomimura Y."/>
            <person name="Tsolas J.M."/>
            <person name="Valente V.L."/>
            <person name="Venter E."/>
            <person name="Venter J.C."/>
            <person name="Vicario S."/>
            <person name="Vieira F.G."/>
            <person name="Vilella A.J."/>
            <person name="Villasante A."/>
            <person name="Walenz B."/>
            <person name="Wang J."/>
            <person name="Wasserman M."/>
            <person name="Watts T."/>
            <person name="Wilson D."/>
            <person name="Wilson R.K."/>
            <person name="Wing R.A."/>
            <person name="Wolfner M.F."/>
            <person name="Wong A."/>
            <person name="Wong G.K."/>
            <person name="Wu C.I."/>
            <person name="Wu G."/>
            <person name="Yamamoto D."/>
            <person name="Yang H.P."/>
            <person name="Yang S.P."/>
            <person name="Yorke J.A."/>
            <person name="Yoshida K."/>
            <person name="Zdobnov E."/>
            <person name="Zhang P."/>
            <person name="Zhang Y."/>
            <person name="Zimin A.V."/>
            <person name="Baldwin J."/>
            <person name="Abdouelleil A."/>
            <person name="Abdulkadir J."/>
            <person name="Abebe A."/>
            <person name="Abera B."/>
            <person name="Abreu J."/>
            <person name="Acer S.C."/>
            <person name="Aftuck L."/>
            <person name="Alexander A."/>
            <person name="An P."/>
            <person name="Anderson E."/>
            <person name="Anderson S."/>
            <person name="Arachi H."/>
            <person name="Azer M."/>
            <person name="Bachantsang P."/>
            <person name="Barry A."/>
            <person name="Bayul T."/>
            <person name="Berlin A."/>
            <person name="Bessette D."/>
            <person name="Bloom T."/>
            <person name="Blye J."/>
            <person name="Boguslavskiy L."/>
            <person name="Bonnet C."/>
            <person name="Boukhgalter B."/>
            <person name="Bourzgui I."/>
            <person name="Brown A."/>
            <person name="Cahill P."/>
            <person name="Channer S."/>
            <person name="Cheshatsang Y."/>
            <person name="Chuda L."/>
            <person name="Citroen M."/>
            <person name="Collymore A."/>
            <person name="Cooke P."/>
            <person name="Costello M."/>
            <person name="D'Aco K."/>
            <person name="Daza R."/>
            <person name="De Haan G."/>
            <person name="DeGray S."/>
            <person name="DeMaso C."/>
            <person name="Dhargay N."/>
            <person name="Dooley K."/>
            <person name="Dooley E."/>
            <person name="Doricent M."/>
            <person name="Dorje P."/>
            <person name="Dorjee K."/>
            <person name="Dupes A."/>
            <person name="Elong R."/>
            <person name="Falk J."/>
            <person name="Farina A."/>
            <person name="Faro S."/>
            <person name="Ferguson D."/>
            <person name="Fisher S."/>
            <person name="Foley C.D."/>
            <person name="Franke A."/>
            <person name="Friedrich D."/>
            <person name="Gadbois L."/>
            <person name="Gearin G."/>
            <person name="Gearin C.R."/>
            <person name="Giannoukos G."/>
            <person name="Goode T."/>
            <person name="Graham J."/>
            <person name="Grandbois E."/>
            <person name="Grewal S."/>
            <person name="Gyaltsen K."/>
            <person name="Hafez N."/>
            <person name="Hagos B."/>
            <person name="Hall J."/>
            <person name="Henson C."/>
            <person name="Hollinger A."/>
            <person name="Honan T."/>
            <person name="Huard M.D."/>
            <person name="Hughes L."/>
            <person name="Hurhula B."/>
            <person name="Husby M.E."/>
            <person name="Kamat A."/>
            <person name="Kanga B."/>
            <person name="Kashin S."/>
            <person name="Khazanovich D."/>
            <person name="Kisner P."/>
            <person name="Lance K."/>
            <person name="Lara M."/>
            <person name="Lee W."/>
            <person name="Lennon N."/>
            <person name="Letendre F."/>
            <person name="LeVine R."/>
            <person name="Lipovsky A."/>
            <person name="Liu X."/>
            <person name="Liu J."/>
            <person name="Liu S."/>
            <person name="Lokyitsang T."/>
            <person name="Lokyitsang Y."/>
            <person name="Lubonja R."/>
            <person name="Lui A."/>
            <person name="MacDonald P."/>
            <person name="Magnisalis V."/>
            <person name="Maru K."/>
            <person name="Matthews C."/>
            <person name="McCusker W."/>
            <person name="McDonough S."/>
            <person name="Mehta T."/>
            <person name="Meldrim J."/>
            <person name="Meneus L."/>
            <person name="Mihai O."/>
            <person name="Mihalev A."/>
            <person name="Mihova T."/>
            <person name="Mittelman R."/>
            <person name="Mlenga V."/>
            <person name="Montmayeur A."/>
            <person name="Mulrain L."/>
            <person name="Navidi A."/>
            <person name="Naylor J."/>
            <person name="Negash T."/>
            <person name="Nguyen T."/>
            <person name="Nguyen N."/>
            <person name="Nicol R."/>
            <person name="Norbu C."/>
            <person name="Norbu N."/>
            <person name="Novod N."/>
            <person name="O'Neill B."/>
            <person name="Osman S."/>
            <person name="Markiewicz E."/>
            <person name="Oyono O.L."/>
            <person name="Patti C."/>
            <person name="Phunkhang P."/>
            <person name="Pierre F."/>
            <person name="Priest M."/>
            <person name="Raghuraman S."/>
            <person name="Rege F."/>
            <person name="Reyes R."/>
            <person name="Rise C."/>
            <person name="Rogov P."/>
            <person name="Ross K."/>
            <person name="Ryan E."/>
            <person name="Settipalli S."/>
            <person name="Shea T."/>
            <person name="Sherpa N."/>
            <person name="Shi L."/>
            <person name="Shih D."/>
            <person name="Sparrow T."/>
            <person name="Spaulding J."/>
            <person name="Stalker J."/>
            <person name="Stange-Thomann N."/>
            <person name="Stavropoulos S."/>
            <person name="Stone C."/>
            <person name="Strader C."/>
            <person name="Tesfaye S."/>
            <person name="Thomson T."/>
            <person name="Thoulutsang Y."/>
            <person name="Thoulutsang D."/>
            <person name="Topham K."/>
            <person name="Topping I."/>
            <person name="Tsamla T."/>
            <person name="Vassiliev H."/>
            <person name="Vo A."/>
            <person name="Wangchuk T."/>
            <person name="Wangdi T."/>
            <person name="Weiand M."/>
            <person name="Wilkinson J."/>
            <person name="Wilson A."/>
            <person name="Yadav S."/>
            <person name="Young G."/>
            <person name="Yu Q."/>
            <person name="Zembek L."/>
            <person name="Zhong D."/>
            <person name="Zimmer A."/>
            <person name="Zwirko Z."/>
            <person name="Jaffe D.B."/>
            <person name="Alvarez P."/>
            <person name="Brockman W."/>
            <person name="Butler J."/>
            <person name="Chin C."/>
            <person name="Gnerre S."/>
            <person name="Grabherr M."/>
            <person name="Kleber M."/>
            <person name="Mauceli E."/>
            <person name="MacCallum I."/>
        </authorList>
    </citation>
    <scope>NUCLEOTIDE SEQUENCE [LARGE SCALE GENOMIC DNA]</scope>
    <source>
        <strain evidence="3">Tucson 15010-1051.87</strain>
    </source>
</reference>
<feature type="compositionally biased region" description="Low complexity" evidence="1">
    <location>
        <begin position="93"/>
        <end position="106"/>
    </location>
</feature>
<evidence type="ECO:0000256" key="1">
    <source>
        <dbReference type="SAM" id="MobiDB-lite"/>
    </source>
</evidence>
<dbReference type="Proteomes" id="UP000008792">
    <property type="component" value="Unassembled WGS sequence"/>
</dbReference>
<protein>
    <submittedName>
        <fullName evidence="2">Uncharacterized protein</fullName>
    </submittedName>
</protein>
<keyword evidence="3" id="KW-1185">Reference proteome</keyword>
<dbReference type="AlphaFoldDB" id="B4M7E9"/>
<accession>B4M7E9</accession>
<evidence type="ECO:0000313" key="2">
    <source>
        <dbReference type="EMBL" id="EDW62716.1"/>
    </source>
</evidence>